<evidence type="ECO:0000256" key="6">
    <source>
        <dbReference type="ARBA" id="ARBA00023242"/>
    </source>
</evidence>
<dbReference type="InParanoid" id="C1FIK2"/>
<keyword evidence="9" id="KW-1185">Reference proteome</keyword>
<dbReference type="InterPro" id="IPR052190">
    <property type="entry name" value="Euk-Arch_PrmC-MTase"/>
</dbReference>
<dbReference type="SUPFAM" id="SSF53335">
    <property type="entry name" value="S-adenosyl-L-methionine-dependent methyltransferases"/>
    <property type="match status" value="1"/>
</dbReference>
<dbReference type="GeneID" id="8248069"/>
<gene>
    <name evidence="8" type="ORF">MICPUN_76495</name>
</gene>
<sequence>VYEPAEDSFLLVDTLVAEWDARLANDPPRCALEVGSGTGYVIASAAVLMRDSGLDDFRCHATDVNPDAVACTRATADAHGVGDYVTVIQCDLLGPLRERLRGKVDLLLFNPPYVLTPSEEVAAGGIAAAWAGGKDGREVLDRLLPDVADVLAPGGTFLLLLLHDNKPHDVAEIL</sequence>
<dbReference type="GO" id="GO:0035657">
    <property type="term" value="C:eRF1 methyltransferase complex"/>
    <property type="evidence" value="ECO:0007669"/>
    <property type="project" value="TreeGrafter"/>
</dbReference>
<comment type="similarity">
    <text evidence="2">Belongs to the eukaryotic/archaeal PrmC-related family.</text>
</comment>
<feature type="non-terminal residue" evidence="8">
    <location>
        <position position="174"/>
    </location>
</feature>
<dbReference type="Pfam" id="PF05175">
    <property type="entry name" value="MTS"/>
    <property type="match status" value="1"/>
</dbReference>
<keyword evidence="6" id="KW-0539">Nucleus</keyword>
<dbReference type="Proteomes" id="UP000002009">
    <property type="component" value="Chromosome 12"/>
</dbReference>
<dbReference type="STRING" id="296587.C1FIK2"/>
<dbReference type="EMBL" id="CP001577">
    <property type="protein sequence ID" value="ACO70183.1"/>
    <property type="molecule type" value="Genomic_DNA"/>
</dbReference>
<proteinExistence type="inferred from homology"/>
<protein>
    <recommendedName>
        <fullName evidence="7">Methyltransferase small domain-containing protein</fullName>
    </recommendedName>
</protein>
<evidence type="ECO:0000256" key="2">
    <source>
        <dbReference type="ARBA" id="ARBA00006149"/>
    </source>
</evidence>
<dbReference type="InterPro" id="IPR002052">
    <property type="entry name" value="DNA_methylase_N6_adenine_CS"/>
</dbReference>
<dbReference type="PANTHER" id="PTHR45875">
    <property type="entry name" value="METHYLTRANSFERASE N6AMT1"/>
    <property type="match status" value="1"/>
</dbReference>
<dbReference type="PANTHER" id="PTHR45875:SF1">
    <property type="entry name" value="METHYLTRANSFERASE N6AMT1"/>
    <property type="match status" value="1"/>
</dbReference>
<feature type="non-terminal residue" evidence="8">
    <location>
        <position position="1"/>
    </location>
</feature>
<evidence type="ECO:0000313" key="8">
    <source>
        <dbReference type="EMBL" id="ACO70183.1"/>
    </source>
</evidence>
<keyword evidence="3" id="KW-0489">Methyltransferase</keyword>
<dbReference type="NCBIfam" id="TIGR00537">
    <property type="entry name" value="hemK_rel_arch"/>
    <property type="match status" value="1"/>
</dbReference>
<evidence type="ECO:0000256" key="1">
    <source>
        <dbReference type="ARBA" id="ARBA00004123"/>
    </source>
</evidence>
<feature type="domain" description="Methyltransferase small" evidence="7">
    <location>
        <begin position="25"/>
        <end position="114"/>
    </location>
</feature>
<dbReference type="KEGG" id="mis:MICPUN_76495"/>
<evidence type="ECO:0000256" key="4">
    <source>
        <dbReference type="ARBA" id="ARBA00022679"/>
    </source>
</evidence>
<dbReference type="GO" id="GO:0005634">
    <property type="term" value="C:nucleus"/>
    <property type="evidence" value="ECO:0007669"/>
    <property type="project" value="UniProtKB-SubCell"/>
</dbReference>
<evidence type="ECO:0000259" key="7">
    <source>
        <dbReference type="Pfam" id="PF05175"/>
    </source>
</evidence>
<dbReference type="RefSeq" id="XP_002508925.1">
    <property type="nucleotide sequence ID" value="XM_002508879.1"/>
</dbReference>
<keyword evidence="5" id="KW-0949">S-adenosyl-L-methionine</keyword>
<name>C1FIK2_MICCC</name>
<dbReference type="OrthoDB" id="406152at2759"/>
<dbReference type="GO" id="GO:0003676">
    <property type="term" value="F:nucleic acid binding"/>
    <property type="evidence" value="ECO:0007669"/>
    <property type="project" value="InterPro"/>
</dbReference>
<reference evidence="8 9" key="1">
    <citation type="journal article" date="2009" name="Science">
        <title>Green evolution and dynamic adaptations revealed by genomes of the marine picoeukaryotes Micromonas.</title>
        <authorList>
            <person name="Worden A.Z."/>
            <person name="Lee J.H."/>
            <person name="Mock T."/>
            <person name="Rouze P."/>
            <person name="Simmons M.P."/>
            <person name="Aerts A.L."/>
            <person name="Allen A.E."/>
            <person name="Cuvelier M.L."/>
            <person name="Derelle E."/>
            <person name="Everett M.V."/>
            <person name="Foulon E."/>
            <person name="Grimwood J."/>
            <person name="Gundlach H."/>
            <person name="Henrissat B."/>
            <person name="Napoli C."/>
            <person name="McDonald S.M."/>
            <person name="Parker M.S."/>
            <person name="Rombauts S."/>
            <person name="Salamov A."/>
            <person name="Von Dassow P."/>
            <person name="Badger J.H."/>
            <person name="Coutinho P.M."/>
            <person name="Demir E."/>
            <person name="Dubchak I."/>
            <person name="Gentemann C."/>
            <person name="Eikrem W."/>
            <person name="Gready J.E."/>
            <person name="John U."/>
            <person name="Lanier W."/>
            <person name="Lindquist E.A."/>
            <person name="Lucas S."/>
            <person name="Mayer K.F."/>
            <person name="Moreau H."/>
            <person name="Not F."/>
            <person name="Otillar R."/>
            <person name="Panaud O."/>
            <person name="Pangilinan J."/>
            <person name="Paulsen I."/>
            <person name="Piegu B."/>
            <person name="Poliakov A."/>
            <person name="Robbens S."/>
            <person name="Schmutz J."/>
            <person name="Toulza E."/>
            <person name="Wyss T."/>
            <person name="Zelensky A."/>
            <person name="Zhou K."/>
            <person name="Armbrust E.V."/>
            <person name="Bhattacharya D."/>
            <person name="Goodenough U.W."/>
            <person name="Van de Peer Y."/>
            <person name="Grigoriev I.V."/>
        </authorList>
    </citation>
    <scope>NUCLEOTIDE SEQUENCE [LARGE SCALE GENOMIC DNA]</scope>
    <source>
        <strain evidence="9">RCC299 / NOUM17</strain>
    </source>
</reference>
<dbReference type="FunFam" id="3.40.50.150:FF:000077">
    <property type="entry name" value="HemK methyltransferase family member 2"/>
    <property type="match status" value="1"/>
</dbReference>
<dbReference type="GO" id="GO:0032259">
    <property type="term" value="P:methylation"/>
    <property type="evidence" value="ECO:0007669"/>
    <property type="project" value="UniProtKB-KW"/>
</dbReference>
<comment type="subcellular location">
    <subcellularLocation>
        <location evidence="1">Nucleus</location>
    </subcellularLocation>
</comment>
<dbReference type="AlphaFoldDB" id="C1FIK2"/>
<evidence type="ECO:0000313" key="9">
    <source>
        <dbReference type="Proteomes" id="UP000002009"/>
    </source>
</evidence>
<evidence type="ECO:0000256" key="3">
    <source>
        <dbReference type="ARBA" id="ARBA00022603"/>
    </source>
</evidence>
<dbReference type="CDD" id="cd02440">
    <property type="entry name" value="AdoMet_MTases"/>
    <property type="match status" value="1"/>
</dbReference>
<evidence type="ECO:0000256" key="5">
    <source>
        <dbReference type="ARBA" id="ARBA00022691"/>
    </source>
</evidence>
<organism evidence="8 9">
    <name type="scientific">Micromonas commoda (strain RCC299 / NOUM17 / CCMP2709)</name>
    <name type="common">Picoplanktonic green alga</name>
    <dbReference type="NCBI Taxonomy" id="296587"/>
    <lineage>
        <taxon>Eukaryota</taxon>
        <taxon>Viridiplantae</taxon>
        <taxon>Chlorophyta</taxon>
        <taxon>Mamiellophyceae</taxon>
        <taxon>Mamiellales</taxon>
        <taxon>Mamiellaceae</taxon>
        <taxon>Micromonas</taxon>
    </lineage>
</organism>
<dbReference type="InterPro" id="IPR029063">
    <property type="entry name" value="SAM-dependent_MTases_sf"/>
</dbReference>
<dbReference type="GO" id="GO:0008757">
    <property type="term" value="F:S-adenosylmethionine-dependent methyltransferase activity"/>
    <property type="evidence" value="ECO:0007669"/>
    <property type="project" value="TreeGrafter"/>
</dbReference>
<dbReference type="FunCoup" id="C1FIK2">
    <property type="interactions" value="1216"/>
</dbReference>
<dbReference type="GO" id="GO:0008276">
    <property type="term" value="F:protein methyltransferase activity"/>
    <property type="evidence" value="ECO:0007669"/>
    <property type="project" value="TreeGrafter"/>
</dbReference>
<dbReference type="InterPro" id="IPR004557">
    <property type="entry name" value="PrmC-related"/>
</dbReference>
<dbReference type="PROSITE" id="PS00092">
    <property type="entry name" value="N6_MTASE"/>
    <property type="match status" value="1"/>
</dbReference>
<dbReference type="eggNOG" id="KOG3191">
    <property type="taxonomic scope" value="Eukaryota"/>
</dbReference>
<accession>C1FIK2</accession>
<keyword evidence="4" id="KW-0808">Transferase</keyword>
<dbReference type="Gene3D" id="3.40.50.150">
    <property type="entry name" value="Vaccinia Virus protein VP39"/>
    <property type="match status" value="1"/>
</dbReference>
<dbReference type="InterPro" id="IPR007848">
    <property type="entry name" value="Small_mtfrase_dom"/>
</dbReference>